<gene>
    <name evidence="1" type="ORF">T02_2737</name>
</gene>
<keyword evidence="2" id="KW-1185">Reference proteome</keyword>
<dbReference type="EMBL" id="JYDW01000028">
    <property type="protein sequence ID" value="KRZ60516.1"/>
    <property type="molecule type" value="Genomic_DNA"/>
</dbReference>
<comment type="caution">
    <text evidence="1">The sequence shown here is derived from an EMBL/GenBank/DDBJ whole genome shotgun (WGS) entry which is preliminary data.</text>
</comment>
<organism evidence="1 2">
    <name type="scientific">Trichinella nativa</name>
    <dbReference type="NCBI Taxonomy" id="6335"/>
    <lineage>
        <taxon>Eukaryota</taxon>
        <taxon>Metazoa</taxon>
        <taxon>Ecdysozoa</taxon>
        <taxon>Nematoda</taxon>
        <taxon>Enoplea</taxon>
        <taxon>Dorylaimia</taxon>
        <taxon>Trichinellida</taxon>
        <taxon>Trichinellidae</taxon>
        <taxon>Trichinella</taxon>
    </lineage>
</organism>
<protein>
    <submittedName>
        <fullName evidence="1">Uncharacterized protein</fullName>
    </submittedName>
</protein>
<name>A0A0V1LLZ7_9BILA</name>
<proteinExistence type="predicted"/>
<evidence type="ECO:0000313" key="2">
    <source>
        <dbReference type="Proteomes" id="UP000054721"/>
    </source>
</evidence>
<accession>A0A0V1LLZ7</accession>
<sequence length="186" mass="21398">MQHVNHYVYFIDIKFCLPIVAVDVNLMDDRHWNRKSPADRCCWFKHGGDVEKAAKGYGLELQTNSTIPHLLLSYQFLSIFHSLAESQQRSFFLLLKILSANGKVVDCFVKQCRSFRFRSIAPWPLSIEPSSLRYLNYLLITVKLPYCTVFERRSWSCLDDLDSFHAAGRTPPIASATFLTSSTLIN</sequence>
<dbReference type="AlphaFoldDB" id="A0A0V1LLZ7"/>
<evidence type="ECO:0000313" key="1">
    <source>
        <dbReference type="EMBL" id="KRZ60516.1"/>
    </source>
</evidence>
<dbReference type="OrthoDB" id="10292457at2759"/>
<reference evidence="1 2" key="1">
    <citation type="submission" date="2015-05" db="EMBL/GenBank/DDBJ databases">
        <title>Evolution of Trichinella species and genotypes.</title>
        <authorList>
            <person name="Korhonen P.K."/>
            <person name="Edoardo P."/>
            <person name="Giuseppe L.R."/>
            <person name="Gasser R.B."/>
        </authorList>
    </citation>
    <scope>NUCLEOTIDE SEQUENCE [LARGE SCALE GENOMIC DNA]</scope>
    <source>
        <strain evidence="1">ISS10</strain>
    </source>
</reference>
<dbReference type="Proteomes" id="UP000054721">
    <property type="component" value="Unassembled WGS sequence"/>
</dbReference>